<proteinExistence type="predicted"/>
<keyword evidence="1" id="KW-0808">Transferase</keyword>
<sequence>MAAKETKSHVKPSNKDWPALVDLLVDSKNKKAYRRGEFIGEGGFAKCYEVFDSSNGQRYCCKAIWKKAIKTENEKDKIRSEIRINSNLKHERIVTLHSCFEDDEFVYIILEICDKQSMMELLRRRKQLTEEEVRYYLLQIIDAMEYCLSKRVIHRDLKLGNVFIDSDMTIRVGDFGLATQLQGLDERKKTICGTPNYIAPEVLFDREGHSFEADMWSIGIIIYTLIIGIPPFQTNSTKKLYSKIRSGDYTFPPNKKISEEAKDLITKILTNDPDQRPKFADIRNHPFFTKGFTPTTLPQSALTSIPIFKTPNPLKAAPLPDEDEIVKKMDTIDVKDKSTSSKRRLESDRPTNTCAVSSEPATPPEEAPQPTPPKIKPAKQISLETLIFEEMVNTFERLFSHLKANRPIDTIRQELSSIPLETPNFISKWVDHGDQYGLGFELLDSTVGIFFRDSTSMVMAPDMYHLEYLYYPPNDENNGIKCEFLLSNSLPSPLHKKQRVLKRYSRYMTDRLSSAVAAPFRASVLPPHLLNPPPYAVPANKAMAQLPYITKFLRTRRASLFRLSSRVVQMNFKSDHIKLIVSGKGHVVTAVSTEGFMETRYLLDILLELKSKSPVQVKSGLNAPLSDDLGESSSPRVAEKSPGDLPRTPVPVETLVEYIEYLRDVMKHILNKKQATIKSTKELQA</sequence>
<dbReference type="EMBL" id="QTSX02006513">
    <property type="protein sequence ID" value="KAJ9053514.1"/>
    <property type="molecule type" value="Genomic_DNA"/>
</dbReference>
<accession>A0ACC2RTV6</accession>
<evidence type="ECO:0000313" key="2">
    <source>
        <dbReference type="Proteomes" id="UP001165960"/>
    </source>
</evidence>
<keyword evidence="2" id="KW-1185">Reference proteome</keyword>
<gene>
    <name evidence="1" type="primary">PLK1_6</name>
    <name evidence="1" type="ORF">DSO57_1023553</name>
</gene>
<evidence type="ECO:0000313" key="1">
    <source>
        <dbReference type="EMBL" id="KAJ9053514.1"/>
    </source>
</evidence>
<protein>
    <submittedName>
        <fullName evidence="1">Serine/threonine-protein kinase plk1, variant 2</fullName>
        <ecNumber evidence="1">2.7.11.21</ecNumber>
    </submittedName>
</protein>
<dbReference type="Proteomes" id="UP001165960">
    <property type="component" value="Unassembled WGS sequence"/>
</dbReference>
<name>A0ACC2RTV6_9FUNG</name>
<organism evidence="1 2">
    <name type="scientific">Entomophthora muscae</name>
    <dbReference type="NCBI Taxonomy" id="34485"/>
    <lineage>
        <taxon>Eukaryota</taxon>
        <taxon>Fungi</taxon>
        <taxon>Fungi incertae sedis</taxon>
        <taxon>Zoopagomycota</taxon>
        <taxon>Entomophthoromycotina</taxon>
        <taxon>Entomophthoromycetes</taxon>
        <taxon>Entomophthorales</taxon>
        <taxon>Entomophthoraceae</taxon>
        <taxon>Entomophthora</taxon>
    </lineage>
</organism>
<comment type="caution">
    <text evidence="1">The sequence shown here is derived from an EMBL/GenBank/DDBJ whole genome shotgun (WGS) entry which is preliminary data.</text>
</comment>
<dbReference type="EC" id="2.7.11.21" evidence="1"/>
<reference evidence="1" key="1">
    <citation type="submission" date="2022-04" db="EMBL/GenBank/DDBJ databases">
        <title>Genome of the entomopathogenic fungus Entomophthora muscae.</title>
        <authorList>
            <person name="Elya C."/>
            <person name="Lovett B.R."/>
            <person name="Lee E."/>
            <person name="Macias A.M."/>
            <person name="Hajek A.E."/>
            <person name="De Bivort B.L."/>
            <person name="Kasson M.T."/>
            <person name="De Fine Licht H.H."/>
            <person name="Stajich J.E."/>
        </authorList>
    </citation>
    <scope>NUCLEOTIDE SEQUENCE</scope>
    <source>
        <strain evidence="1">Berkeley</strain>
    </source>
</reference>
<keyword evidence="1" id="KW-0418">Kinase</keyword>